<evidence type="ECO:0000256" key="2">
    <source>
        <dbReference type="ARBA" id="ARBA00022692"/>
    </source>
</evidence>
<feature type="transmembrane region" description="Helical" evidence="6">
    <location>
        <begin position="319"/>
        <end position="339"/>
    </location>
</feature>
<dbReference type="InterPro" id="IPR020846">
    <property type="entry name" value="MFS_dom"/>
</dbReference>
<reference evidence="8" key="1">
    <citation type="submission" date="2021-06" db="EMBL/GenBank/DDBJ databases">
        <title>Comparative genomics, transcriptomics and evolutionary studies reveal genomic signatures of adaptation to plant cell wall in hemibiotrophic fungi.</title>
        <authorList>
            <consortium name="DOE Joint Genome Institute"/>
            <person name="Baroncelli R."/>
            <person name="Diaz J.F."/>
            <person name="Benocci T."/>
            <person name="Peng M."/>
            <person name="Battaglia E."/>
            <person name="Haridas S."/>
            <person name="Andreopoulos W."/>
            <person name="Labutti K."/>
            <person name="Pangilinan J."/>
            <person name="Floch G.L."/>
            <person name="Makela M.R."/>
            <person name="Henrissat B."/>
            <person name="Grigoriev I.V."/>
            <person name="Crouch J.A."/>
            <person name="De Vries R.P."/>
            <person name="Sukno S.A."/>
            <person name="Thon M.R."/>
        </authorList>
    </citation>
    <scope>NUCLEOTIDE SEQUENCE</scope>
    <source>
        <strain evidence="8">MAFF235873</strain>
    </source>
</reference>
<feature type="transmembrane region" description="Helical" evidence="6">
    <location>
        <begin position="21"/>
        <end position="46"/>
    </location>
</feature>
<dbReference type="EMBL" id="MU842894">
    <property type="protein sequence ID" value="KAK2027482.1"/>
    <property type="molecule type" value="Genomic_DNA"/>
</dbReference>
<name>A0AAD9HFR5_9PEZI</name>
<feature type="transmembrane region" description="Helical" evidence="6">
    <location>
        <begin position="66"/>
        <end position="84"/>
    </location>
</feature>
<evidence type="ECO:0000313" key="8">
    <source>
        <dbReference type="EMBL" id="KAK2027482.1"/>
    </source>
</evidence>
<evidence type="ECO:0000313" key="9">
    <source>
        <dbReference type="Proteomes" id="UP001232148"/>
    </source>
</evidence>
<proteinExistence type="predicted"/>
<dbReference type="GO" id="GO:0022857">
    <property type="term" value="F:transmembrane transporter activity"/>
    <property type="evidence" value="ECO:0007669"/>
    <property type="project" value="InterPro"/>
</dbReference>
<evidence type="ECO:0000256" key="6">
    <source>
        <dbReference type="SAM" id="Phobius"/>
    </source>
</evidence>
<dbReference type="InterPro" id="IPR011701">
    <property type="entry name" value="MFS"/>
</dbReference>
<feature type="transmembrane region" description="Helical" evidence="6">
    <location>
        <begin position="91"/>
        <end position="109"/>
    </location>
</feature>
<evidence type="ECO:0000256" key="5">
    <source>
        <dbReference type="SAM" id="MobiDB-lite"/>
    </source>
</evidence>
<dbReference type="GO" id="GO:0005886">
    <property type="term" value="C:plasma membrane"/>
    <property type="evidence" value="ECO:0007669"/>
    <property type="project" value="TreeGrafter"/>
</dbReference>
<feature type="transmembrane region" description="Helical" evidence="6">
    <location>
        <begin position="178"/>
        <end position="197"/>
    </location>
</feature>
<evidence type="ECO:0000256" key="4">
    <source>
        <dbReference type="ARBA" id="ARBA00023136"/>
    </source>
</evidence>
<evidence type="ECO:0000259" key="7">
    <source>
        <dbReference type="PROSITE" id="PS50850"/>
    </source>
</evidence>
<dbReference type="AlphaFoldDB" id="A0AAD9HFR5"/>
<keyword evidence="9" id="KW-1185">Reference proteome</keyword>
<feature type="transmembrane region" description="Helical" evidence="6">
    <location>
        <begin position="411"/>
        <end position="436"/>
    </location>
</feature>
<feature type="transmembrane region" description="Helical" evidence="6">
    <location>
        <begin position="148"/>
        <end position="166"/>
    </location>
</feature>
<dbReference type="PANTHER" id="PTHR23501:SF94">
    <property type="entry name" value="MAJOR FACILITATOR SUPERFAMILY (MFS) PROFILE DOMAIN-CONTAINING PROTEIN"/>
    <property type="match status" value="1"/>
</dbReference>
<sequence length="544" mass="58861">MASERTSVDESPAKWAADRHTLICLSFLGVICVMVAIDATILVPALPTIAEALHGTAAETFWAGSSYLLTNATFQPLIATLSSVVGRRRMLLLSIVLFTVGSLVSSLANNFPTLLAGRTIKGIGGGGIMALNLVIITDMIPLRFRPKYYVFTQLAWAVGTITGPLIGGAIAEYADWRILFYINFPFCAVGLVAVVMVPKVGNPGQWSLDAFLHRVDWTGNLLFMAGSTAFLIGITWAGHQYPWDSAQVLVPLIIGLALIGATIAWEYLAAGFPFFRRTMLRNRALMTTYFCTMIAGFLMYAHLYYVALFMMSVQSRTALMTGVSVLPIFVGFMPASGLVGAVVQRRGKWKWSLWLGWAINTLGAGLFLLLDKNTHVAAWVFIFLACGFGQGALISAHNIGVQAIADPDDVAWASAIFTFIRSVGLCLGVALGGTVLQTQLVRELDERGLPAEIAEHAESFIFQLAKMPDDSRKAAIIDAFSDAFNFLFIILVAISGATMLLSFTVRGYGSIHRADSDELMGPERGMDMEAAPEASGTDARETKP</sequence>
<feature type="domain" description="Major facilitator superfamily (MFS) profile" evidence="7">
    <location>
        <begin position="24"/>
        <end position="510"/>
    </location>
</feature>
<dbReference type="SUPFAM" id="SSF103473">
    <property type="entry name" value="MFS general substrate transporter"/>
    <property type="match status" value="1"/>
</dbReference>
<feature type="transmembrane region" description="Helical" evidence="6">
    <location>
        <begin position="483"/>
        <end position="503"/>
    </location>
</feature>
<dbReference type="PANTHER" id="PTHR23501">
    <property type="entry name" value="MAJOR FACILITATOR SUPERFAMILY"/>
    <property type="match status" value="1"/>
</dbReference>
<keyword evidence="3 6" id="KW-1133">Transmembrane helix</keyword>
<comment type="subcellular location">
    <subcellularLocation>
        <location evidence="1">Membrane</location>
        <topology evidence="1">Multi-pass membrane protein</topology>
    </subcellularLocation>
</comment>
<feature type="transmembrane region" description="Helical" evidence="6">
    <location>
        <begin position="115"/>
        <end position="136"/>
    </location>
</feature>
<accession>A0AAD9HFR5</accession>
<evidence type="ECO:0000256" key="1">
    <source>
        <dbReference type="ARBA" id="ARBA00004141"/>
    </source>
</evidence>
<keyword evidence="2 6" id="KW-0812">Transmembrane</keyword>
<feature type="transmembrane region" description="Helical" evidence="6">
    <location>
        <begin position="287"/>
        <end position="307"/>
    </location>
</feature>
<dbReference type="PRINTS" id="PR01036">
    <property type="entry name" value="TCRTETB"/>
</dbReference>
<feature type="region of interest" description="Disordered" evidence="5">
    <location>
        <begin position="518"/>
        <end position="544"/>
    </location>
</feature>
<protein>
    <submittedName>
        <fullName evidence="8">MFS general substrate transporter</fullName>
    </submittedName>
</protein>
<feature type="transmembrane region" description="Helical" evidence="6">
    <location>
        <begin position="376"/>
        <end position="399"/>
    </location>
</feature>
<comment type="caution">
    <text evidence="8">The sequence shown here is derived from an EMBL/GenBank/DDBJ whole genome shotgun (WGS) entry which is preliminary data.</text>
</comment>
<evidence type="ECO:0000256" key="3">
    <source>
        <dbReference type="ARBA" id="ARBA00022989"/>
    </source>
</evidence>
<dbReference type="Pfam" id="PF07690">
    <property type="entry name" value="MFS_1"/>
    <property type="match status" value="1"/>
</dbReference>
<dbReference type="Gene3D" id="1.20.1250.20">
    <property type="entry name" value="MFS general substrate transporter like domains"/>
    <property type="match status" value="1"/>
</dbReference>
<dbReference type="Proteomes" id="UP001232148">
    <property type="component" value="Unassembled WGS sequence"/>
</dbReference>
<dbReference type="Gene3D" id="1.20.1720.10">
    <property type="entry name" value="Multidrug resistance protein D"/>
    <property type="match status" value="1"/>
</dbReference>
<feature type="transmembrane region" description="Helical" evidence="6">
    <location>
        <begin position="351"/>
        <end position="370"/>
    </location>
</feature>
<feature type="transmembrane region" description="Helical" evidence="6">
    <location>
        <begin position="217"/>
        <end position="237"/>
    </location>
</feature>
<dbReference type="InterPro" id="IPR036259">
    <property type="entry name" value="MFS_trans_sf"/>
</dbReference>
<keyword evidence="4 6" id="KW-0472">Membrane</keyword>
<dbReference type="PROSITE" id="PS50850">
    <property type="entry name" value="MFS"/>
    <property type="match status" value="1"/>
</dbReference>
<organism evidence="8 9">
    <name type="scientific">Colletotrichum zoysiae</name>
    <dbReference type="NCBI Taxonomy" id="1216348"/>
    <lineage>
        <taxon>Eukaryota</taxon>
        <taxon>Fungi</taxon>
        <taxon>Dikarya</taxon>
        <taxon>Ascomycota</taxon>
        <taxon>Pezizomycotina</taxon>
        <taxon>Sordariomycetes</taxon>
        <taxon>Hypocreomycetidae</taxon>
        <taxon>Glomerellales</taxon>
        <taxon>Glomerellaceae</taxon>
        <taxon>Colletotrichum</taxon>
        <taxon>Colletotrichum graminicola species complex</taxon>
    </lineage>
</organism>
<feature type="transmembrane region" description="Helical" evidence="6">
    <location>
        <begin position="249"/>
        <end position="275"/>
    </location>
</feature>
<gene>
    <name evidence="8" type="ORF">LX32DRAFT_564276</name>
</gene>